<dbReference type="STRING" id="13735.ENSPSIP00000018429"/>
<dbReference type="EMBL" id="AGCU01128661">
    <property type="status" value="NOT_ANNOTATED_CDS"/>
    <property type="molecule type" value="Genomic_DNA"/>
</dbReference>
<evidence type="ECO:0000313" key="10">
    <source>
        <dbReference type="Ensembl" id="ENSPSIP00000018429.1"/>
    </source>
</evidence>
<dbReference type="InterPro" id="IPR047119">
    <property type="entry name" value="FOXN2/3-like"/>
</dbReference>
<evidence type="ECO:0000256" key="1">
    <source>
        <dbReference type="ARBA" id="ARBA00004123"/>
    </source>
</evidence>
<dbReference type="GeneTree" id="ENSGT00940000159118"/>
<keyword evidence="5 7" id="KW-0539">Nucleus</keyword>
<dbReference type="InterPro" id="IPR030456">
    <property type="entry name" value="TF_fork_head_CS_2"/>
</dbReference>
<dbReference type="GO" id="GO:0005654">
    <property type="term" value="C:nucleoplasm"/>
    <property type="evidence" value="ECO:0007669"/>
    <property type="project" value="Ensembl"/>
</dbReference>
<keyword evidence="3 7" id="KW-0238">DNA-binding</keyword>
<dbReference type="Proteomes" id="UP000007267">
    <property type="component" value="Unassembled WGS sequence"/>
</dbReference>
<evidence type="ECO:0000256" key="3">
    <source>
        <dbReference type="ARBA" id="ARBA00023125"/>
    </source>
</evidence>
<reference evidence="11" key="1">
    <citation type="submission" date="2011-10" db="EMBL/GenBank/DDBJ databases">
        <authorList>
            <consortium name="Soft-shell Turtle Genome Consortium"/>
        </authorList>
    </citation>
    <scope>NUCLEOTIDE SEQUENCE [LARGE SCALE GENOMIC DNA]</scope>
    <source>
        <strain evidence="11">Daiwa-1</strain>
    </source>
</reference>
<dbReference type="SUPFAM" id="SSF46785">
    <property type="entry name" value="Winged helix' DNA-binding domain"/>
    <property type="match status" value="1"/>
</dbReference>
<evidence type="ECO:0000256" key="8">
    <source>
        <dbReference type="SAM" id="MobiDB-lite"/>
    </source>
</evidence>
<reference evidence="10" key="3">
    <citation type="submission" date="2025-08" db="UniProtKB">
        <authorList>
            <consortium name="Ensembl"/>
        </authorList>
    </citation>
    <scope>IDENTIFICATION</scope>
</reference>
<dbReference type="eggNOG" id="KOG2294">
    <property type="taxonomic scope" value="Eukaryota"/>
</dbReference>
<evidence type="ECO:0000256" key="7">
    <source>
        <dbReference type="PROSITE-ProRule" id="PRU00089"/>
    </source>
</evidence>
<feature type="DNA-binding region" description="Fork-head" evidence="7">
    <location>
        <begin position="112"/>
        <end position="199"/>
    </location>
</feature>
<dbReference type="GO" id="GO:0003700">
    <property type="term" value="F:DNA-binding transcription factor activity"/>
    <property type="evidence" value="ECO:0007669"/>
    <property type="project" value="InterPro"/>
</dbReference>
<reference evidence="11" key="2">
    <citation type="journal article" date="2013" name="Nat. Genet.">
        <title>The draft genomes of soft-shell turtle and green sea turtle yield insights into the development and evolution of the turtle-specific body plan.</title>
        <authorList>
            <person name="Wang Z."/>
            <person name="Pascual-Anaya J."/>
            <person name="Zadissa A."/>
            <person name="Li W."/>
            <person name="Niimura Y."/>
            <person name="Huang Z."/>
            <person name="Li C."/>
            <person name="White S."/>
            <person name="Xiong Z."/>
            <person name="Fang D."/>
            <person name="Wang B."/>
            <person name="Ming Y."/>
            <person name="Chen Y."/>
            <person name="Zheng Y."/>
            <person name="Kuraku S."/>
            <person name="Pignatelli M."/>
            <person name="Herrero J."/>
            <person name="Beal K."/>
            <person name="Nozawa M."/>
            <person name="Li Q."/>
            <person name="Wang J."/>
            <person name="Zhang H."/>
            <person name="Yu L."/>
            <person name="Shigenobu S."/>
            <person name="Wang J."/>
            <person name="Liu J."/>
            <person name="Flicek P."/>
            <person name="Searle S."/>
            <person name="Wang J."/>
            <person name="Kuratani S."/>
            <person name="Yin Y."/>
            <person name="Aken B."/>
            <person name="Zhang G."/>
            <person name="Irie N."/>
        </authorList>
    </citation>
    <scope>NUCLEOTIDE SEQUENCE [LARGE SCALE GENOMIC DNA]</scope>
    <source>
        <strain evidence="11">Daiwa-1</strain>
    </source>
</reference>
<dbReference type="InterPro" id="IPR001766">
    <property type="entry name" value="Fork_head_dom"/>
</dbReference>
<protein>
    <recommendedName>
        <fullName evidence="6">Forkhead box protein G1</fullName>
    </recommendedName>
</protein>
<dbReference type="AlphaFoldDB" id="K7GDR8"/>
<dbReference type="PROSITE" id="PS00657">
    <property type="entry name" value="FORK_HEAD_1"/>
    <property type="match status" value="1"/>
</dbReference>
<dbReference type="InterPro" id="IPR018122">
    <property type="entry name" value="TF_fork_head_CS_1"/>
</dbReference>
<evidence type="ECO:0000256" key="6">
    <source>
        <dbReference type="ARBA" id="ARBA00034868"/>
    </source>
</evidence>
<dbReference type="HOGENOM" id="CLU_032050_1_0_1"/>
<dbReference type="PANTHER" id="PTHR13962">
    <property type="entry name" value="FORKHEAD BOX PROTEIN N3-LIKE PROTEIN-RELATED"/>
    <property type="match status" value="1"/>
</dbReference>
<evidence type="ECO:0000256" key="2">
    <source>
        <dbReference type="ARBA" id="ARBA00023015"/>
    </source>
</evidence>
<dbReference type="EMBL" id="AGCU01128664">
    <property type="status" value="NOT_ANNOTATED_CDS"/>
    <property type="molecule type" value="Genomic_DNA"/>
</dbReference>
<dbReference type="Gene3D" id="1.10.10.10">
    <property type="entry name" value="Winged helix-like DNA-binding domain superfamily/Winged helix DNA-binding domain"/>
    <property type="match status" value="1"/>
</dbReference>
<dbReference type="EMBL" id="AGCU01128663">
    <property type="status" value="NOT_ANNOTATED_CDS"/>
    <property type="molecule type" value="Genomic_DNA"/>
</dbReference>
<accession>K7GDR8</accession>
<dbReference type="OMA" id="GYVSQPC"/>
<evidence type="ECO:0000259" key="9">
    <source>
        <dbReference type="PROSITE" id="PS50039"/>
    </source>
</evidence>
<dbReference type="InterPro" id="IPR036388">
    <property type="entry name" value="WH-like_DNA-bd_sf"/>
</dbReference>
<dbReference type="CTD" id="3344"/>
<name>K7GDR8_PELSI</name>
<dbReference type="EMBL" id="AGCU01128662">
    <property type="status" value="NOT_ANNOTATED_CDS"/>
    <property type="molecule type" value="Genomic_DNA"/>
</dbReference>
<keyword evidence="4" id="KW-0804">Transcription</keyword>
<dbReference type="PROSITE" id="PS50039">
    <property type="entry name" value="FORK_HEAD_3"/>
    <property type="match status" value="1"/>
</dbReference>
<feature type="domain" description="Fork-head" evidence="9">
    <location>
        <begin position="112"/>
        <end position="199"/>
    </location>
</feature>
<evidence type="ECO:0000256" key="4">
    <source>
        <dbReference type="ARBA" id="ARBA00023163"/>
    </source>
</evidence>
<dbReference type="PANTHER" id="PTHR13962:SF19">
    <property type="entry name" value="FORKHEAD BOX PROTEIN N2"/>
    <property type="match status" value="1"/>
</dbReference>
<keyword evidence="2" id="KW-0805">Transcription regulation</keyword>
<evidence type="ECO:0000313" key="11">
    <source>
        <dbReference type="Proteomes" id="UP000007267"/>
    </source>
</evidence>
<dbReference type="PRINTS" id="PR00053">
    <property type="entry name" value="FORKHEAD"/>
</dbReference>
<dbReference type="KEGG" id="pss:102463331"/>
<dbReference type="Ensembl" id="ENSPSIT00000018515.1">
    <property type="protein sequence ID" value="ENSPSIP00000018429.1"/>
    <property type="gene ID" value="ENSPSIG00000016369.1"/>
</dbReference>
<evidence type="ECO:0000256" key="5">
    <source>
        <dbReference type="ARBA" id="ARBA00023242"/>
    </source>
</evidence>
<dbReference type="GO" id="GO:0000987">
    <property type="term" value="F:cis-regulatory region sequence-specific DNA binding"/>
    <property type="evidence" value="ECO:0007669"/>
    <property type="project" value="TreeGrafter"/>
</dbReference>
<feature type="region of interest" description="Disordered" evidence="8">
    <location>
        <begin position="1"/>
        <end position="22"/>
    </location>
</feature>
<keyword evidence="11" id="KW-1185">Reference proteome</keyword>
<reference evidence="10" key="4">
    <citation type="submission" date="2025-09" db="UniProtKB">
        <authorList>
            <consortium name="Ensembl"/>
        </authorList>
    </citation>
    <scope>IDENTIFICATION</scope>
</reference>
<dbReference type="PROSITE" id="PS00658">
    <property type="entry name" value="FORK_HEAD_2"/>
    <property type="match status" value="1"/>
</dbReference>
<proteinExistence type="predicted"/>
<sequence>MGPITGMTPDKKSEVAGTEKAAKLKQINRTGSLPEAVDVARSKATVVESKSADDELTNLNWLHESTNLLTNFSLGSEGLPIVNPLYDIASDNVPSFSPSCYQNLEKKSATSKPPYSFSLLIYMAIEHSPNKSLLVKEIYSWILEHFPYFATAPTGWKNSIRHNLSLNKCFQKVERSHEKVNGKGSLWCIDPEYKPNLIQALKKQPFPSAFAFYTPPVPPTSRSSCPHYLTSVLKQNHGQSLKESDIDAAATMMLLNTSIEQGILDCEMAQPLKRPNKRSYGSAFNHHSSIHLQENDSAATNIDPKEDHNYSAISMASQRCASRSSVSSLSSVDELYEFISKTSHAGSDGSEGFHSEVDTDIDYEDDPLGDSGYASQPCVDTFDKSQPSKEALKELCQEIDEELKEAAGSLLHLAGISTCLGSLISTARTQSQKQQKK</sequence>
<dbReference type="OrthoDB" id="5954824at2759"/>
<dbReference type="Pfam" id="PF00250">
    <property type="entry name" value="Forkhead"/>
    <property type="match status" value="1"/>
</dbReference>
<comment type="subcellular location">
    <subcellularLocation>
        <location evidence="1 7">Nucleus</location>
    </subcellularLocation>
</comment>
<dbReference type="InterPro" id="IPR036390">
    <property type="entry name" value="WH_DNA-bd_sf"/>
</dbReference>
<dbReference type="RefSeq" id="XP_006129319.1">
    <property type="nucleotide sequence ID" value="XM_006129257.3"/>
</dbReference>
<dbReference type="SMART" id="SM00339">
    <property type="entry name" value="FH"/>
    <property type="match status" value="1"/>
</dbReference>
<dbReference type="FunFam" id="1.10.10.10:FF:000135">
    <property type="entry name" value="forkhead box protein G1"/>
    <property type="match status" value="1"/>
</dbReference>
<organism evidence="10 11">
    <name type="scientific">Pelodiscus sinensis</name>
    <name type="common">Chinese softshell turtle</name>
    <name type="synonym">Trionyx sinensis</name>
    <dbReference type="NCBI Taxonomy" id="13735"/>
    <lineage>
        <taxon>Eukaryota</taxon>
        <taxon>Metazoa</taxon>
        <taxon>Chordata</taxon>
        <taxon>Craniata</taxon>
        <taxon>Vertebrata</taxon>
        <taxon>Euteleostomi</taxon>
        <taxon>Archelosauria</taxon>
        <taxon>Testudinata</taxon>
        <taxon>Testudines</taxon>
        <taxon>Cryptodira</taxon>
        <taxon>Trionychia</taxon>
        <taxon>Trionychidae</taxon>
        <taxon>Pelodiscus</taxon>
    </lineage>
</organism>
<gene>
    <name evidence="10" type="primary">FOXN2</name>
</gene>